<dbReference type="WBParaSite" id="HCON_00108270-00001">
    <property type="protein sequence ID" value="HCON_00108270-00001"/>
    <property type="gene ID" value="HCON_00108270"/>
</dbReference>
<dbReference type="Gene3D" id="1.10.565.10">
    <property type="entry name" value="Retinoid X Receptor"/>
    <property type="match status" value="1"/>
</dbReference>
<evidence type="ECO:0000259" key="9">
    <source>
        <dbReference type="PROSITE" id="PS51030"/>
    </source>
</evidence>
<evidence type="ECO:0000256" key="1">
    <source>
        <dbReference type="ARBA" id="ARBA00022723"/>
    </source>
</evidence>
<dbReference type="Pfam" id="PF00104">
    <property type="entry name" value="Hormone_recep"/>
    <property type="match status" value="1"/>
</dbReference>
<keyword evidence="6" id="KW-0804">Transcription</keyword>
<keyword evidence="11" id="KW-1185">Reference proteome</keyword>
<dbReference type="SUPFAM" id="SSF57716">
    <property type="entry name" value="Glucocorticoid receptor-like (DNA-binding domain)"/>
    <property type="match status" value="1"/>
</dbReference>
<feature type="domain" description="NR LBD" evidence="10">
    <location>
        <begin position="136"/>
        <end position="427"/>
    </location>
</feature>
<evidence type="ECO:0000259" key="10">
    <source>
        <dbReference type="PROSITE" id="PS51843"/>
    </source>
</evidence>
<dbReference type="PROSITE" id="PS51843">
    <property type="entry name" value="NR_LBD"/>
    <property type="match status" value="1"/>
</dbReference>
<accession>A0A7I4YM78</accession>
<dbReference type="GO" id="GO:0003700">
    <property type="term" value="F:DNA-binding transcription factor activity"/>
    <property type="evidence" value="ECO:0007669"/>
    <property type="project" value="InterPro"/>
</dbReference>
<dbReference type="PANTHER" id="PTHR46011:SF4">
    <property type="entry name" value="NUCLEAR HORMONE RECEPTOR FAMILY MEMBER NHR-43"/>
    <property type="match status" value="1"/>
</dbReference>
<feature type="domain" description="Nuclear receptor" evidence="9">
    <location>
        <begin position="23"/>
        <end position="100"/>
    </location>
</feature>
<dbReference type="SMART" id="SM00399">
    <property type="entry name" value="ZnF_C4"/>
    <property type="match status" value="1"/>
</dbReference>
<dbReference type="InterPro" id="IPR035500">
    <property type="entry name" value="NHR-like_dom_sf"/>
</dbReference>
<dbReference type="Pfam" id="PF00105">
    <property type="entry name" value="zf-C4"/>
    <property type="match status" value="1"/>
</dbReference>
<evidence type="ECO:0000256" key="5">
    <source>
        <dbReference type="ARBA" id="ARBA00023125"/>
    </source>
</evidence>
<protein>
    <submittedName>
        <fullName evidence="12">Nuclear receptor</fullName>
    </submittedName>
</protein>
<dbReference type="PROSITE" id="PS51030">
    <property type="entry name" value="NUCLEAR_REC_DBD_2"/>
    <property type="match status" value="1"/>
</dbReference>
<dbReference type="InterPro" id="IPR000536">
    <property type="entry name" value="Nucl_hrmn_rcpt_lig-bd"/>
</dbReference>
<keyword evidence="5" id="KW-0238">DNA-binding</keyword>
<evidence type="ECO:0000256" key="2">
    <source>
        <dbReference type="ARBA" id="ARBA00022771"/>
    </source>
</evidence>
<dbReference type="GO" id="GO:0008270">
    <property type="term" value="F:zinc ion binding"/>
    <property type="evidence" value="ECO:0007669"/>
    <property type="project" value="UniProtKB-KW"/>
</dbReference>
<dbReference type="Gene3D" id="3.30.50.10">
    <property type="entry name" value="Erythroid Transcription Factor GATA-1, subunit A"/>
    <property type="match status" value="1"/>
</dbReference>
<evidence type="ECO:0000313" key="11">
    <source>
        <dbReference type="Proteomes" id="UP000025227"/>
    </source>
</evidence>
<dbReference type="GO" id="GO:0006357">
    <property type="term" value="P:regulation of transcription by RNA polymerase II"/>
    <property type="evidence" value="ECO:0007669"/>
    <property type="project" value="TreeGrafter"/>
</dbReference>
<proteinExistence type="predicted"/>
<dbReference type="GO" id="GO:0005634">
    <property type="term" value="C:nucleus"/>
    <property type="evidence" value="ECO:0007669"/>
    <property type="project" value="TreeGrafter"/>
</dbReference>
<evidence type="ECO:0000256" key="6">
    <source>
        <dbReference type="ARBA" id="ARBA00023163"/>
    </source>
</evidence>
<keyword evidence="8" id="KW-0539">Nucleus</keyword>
<dbReference type="OMA" id="WEIESCY"/>
<evidence type="ECO:0000256" key="4">
    <source>
        <dbReference type="ARBA" id="ARBA00023015"/>
    </source>
</evidence>
<dbReference type="PANTHER" id="PTHR46011">
    <property type="entry name" value="NUCLEAR HORMONE RECEPTOR FAMILY MEMBER NHR-86-RELATED"/>
    <property type="match status" value="1"/>
</dbReference>
<reference evidence="12" key="1">
    <citation type="submission" date="2020-12" db="UniProtKB">
        <authorList>
            <consortium name="WormBaseParasite"/>
        </authorList>
    </citation>
    <scope>IDENTIFICATION</scope>
    <source>
        <strain evidence="12">MHco3</strain>
    </source>
</reference>
<keyword evidence="7" id="KW-0675">Receptor</keyword>
<dbReference type="GO" id="GO:0043565">
    <property type="term" value="F:sequence-specific DNA binding"/>
    <property type="evidence" value="ECO:0007669"/>
    <property type="project" value="InterPro"/>
</dbReference>
<evidence type="ECO:0000256" key="7">
    <source>
        <dbReference type="ARBA" id="ARBA00023170"/>
    </source>
</evidence>
<dbReference type="InterPro" id="IPR001628">
    <property type="entry name" value="Znf_hrmn_rcpt"/>
</dbReference>
<dbReference type="SUPFAM" id="SSF48508">
    <property type="entry name" value="Nuclear receptor ligand-binding domain"/>
    <property type="match status" value="1"/>
</dbReference>
<organism evidence="11 12">
    <name type="scientific">Haemonchus contortus</name>
    <name type="common">Barber pole worm</name>
    <dbReference type="NCBI Taxonomy" id="6289"/>
    <lineage>
        <taxon>Eukaryota</taxon>
        <taxon>Metazoa</taxon>
        <taxon>Ecdysozoa</taxon>
        <taxon>Nematoda</taxon>
        <taxon>Chromadorea</taxon>
        <taxon>Rhabditida</taxon>
        <taxon>Rhabditina</taxon>
        <taxon>Rhabditomorpha</taxon>
        <taxon>Strongyloidea</taxon>
        <taxon>Trichostrongylidae</taxon>
        <taxon>Haemonchus</taxon>
    </lineage>
</organism>
<dbReference type="Proteomes" id="UP000025227">
    <property type="component" value="Unplaced"/>
</dbReference>
<keyword evidence="4" id="KW-0805">Transcription regulation</keyword>
<dbReference type="AlphaFoldDB" id="A0A7I4YM78"/>
<evidence type="ECO:0000256" key="3">
    <source>
        <dbReference type="ARBA" id="ARBA00022833"/>
    </source>
</evidence>
<dbReference type="OrthoDB" id="5819828at2759"/>
<name>A0A7I4YM78_HAECO</name>
<evidence type="ECO:0000256" key="8">
    <source>
        <dbReference type="ARBA" id="ARBA00023242"/>
    </source>
</evidence>
<dbReference type="SMART" id="SM00430">
    <property type="entry name" value="HOLI"/>
    <property type="match status" value="1"/>
</dbReference>
<dbReference type="PRINTS" id="PR00047">
    <property type="entry name" value="STROIDFINGER"/>
</dbReference>
<keyword evidence="1" id="KW-0479">Metal-binding</keyword>
<keyword evidence="3" id="KW-0862">Zinc</keyword>
<evidence type="ECO:0000313" key="12">
    <source>
        <dbReference type="WBParaSite" id="HCON_00108270-00001"/>
    </source>
</evidence>
<dbReference type="InterPro" id="IPR013088">
    <property type="entry name" value="Znf_NHR/GATA"/>
</dbReference>
<keyword evidence="2" id="KW-0863">Zinc-finger</keyword>
<sequence>MPAAAFNALKESASTNPANHIEASLCRVCERIYDGSQHFGIEVCRACAAFFRRSIEGRKKFICRRGANRCQLNAIRRSMCQKCRLTRCLTVGLQPELVHCKRSNLREGPPISSLDFKVDKEEPSEIADLMPPSCRMVSDKDSTILRPIPTVNPVFSPDSKYTKSNLVYKVLHNYRKMYADRWAMELTVPGREGAPTYNAAGKIITLVNLPRLSDIMRRQMPYISQFILDTFEDFASFDTTEQQFILNVFMSRFWELEGSYWTYRNLPANQIERMMLTLTTYSDLNNLEYLIGGVQEPQDLNQLKEVITSLQLHIRSSLLDQMHATTLSEVEFVALLGLTLWSPRTHRGCEKAERIASNYRAQIFYGLHEYYRDERKMDNYANRFGDIMCLFVDAQMNATRIGEDVELLKLFNMYKIDSTIYECLNGHSKRL</sequence>